<evidence type="ECO:0000256" key="2">
    <source>
        <dbReference type="ARBA" id="ARBA00005722"/>
    </source>
</evidence>
<evidence type="ECO:0000256" key="1">
    <source>
        <dbReference type="ARBA" id="ARBA00004442"/>
    </source>
</evidence>
<comment type="subcellular location">
    <subcellularLocation>
        <location evidence="1">Cell outer membrane</location>
    </subcellularLocation>
</comment>
<dbReference type="Pfam" id="PF06629">
    <property type="entry name" value="MipA"/>
    <property type="match status" value="1"/>
</dbReference>
<feature type="signal peptide" evidence="6">
    <location>
        <begin position="1"/>
        <end position="28"/>
    </location>
</feature>
<name>A0ABV6E9X3_9GAMM</name>
<proteinExistence type="inferred from homology"/>
<feature type="chain" id="PRO_5046437362" evidence="6">
    <location>
        <begin position="29"/>
        <end position="253"/>
    </location>
</feature>
<keyword evidence="4" id="KW-0472">Membrane</keyword>
<keyword evidence="8" id="KW-1185">Reference proteome</keyword>
<dbReference type="InterPro" id="IPR010583">
    <property type="entry name" value="MipA"/>
</dbReference>
<evidence type="ECO:0000256" key="5">
    <source>
        <dbReference type="ARBA" id="ARBA00023237"/>
    </source>
</evidence>
<gene>
    <name evidence="7" type="ORF">ACFFJ3_04680</name>
</gene>
<dbReference type="EMBL" id="JBHLXG010000003">
    <property type="protein sequence ID" value="MFC0225805.1"/>
    <property type="molecule type" value="Genomic_DNA"/>
</dbReference>
<dbReference type="Proteomes" id="UP001589792">
    <property type="component" value="Unassembled WGS sequence"/>
</dbReference>
<protein>
    <submittedName>
        <fullName evidence="7">MipA/OmpV family protein</fullName>
    </submittedName>
</protein>
<accession>A0ABV6E9X3</accession>
<organism evidence="7 8">
    <name type="scientific">Serratia aquatilis</name>
    <dbReference type="NCBI Taxonomy" id="1737515"/>
    <lineage>
        <taxon>Bacteria</taxon>
        <taxon>Pseudomonadati</taxon>
        <taxon>Pseudomonadota</taxon>
        <taxon>Gammaproteobacteria</taxon>
        <taxon>Enterobacterales</taxon>
        <taxon>Yersiniaceae</taxon>
        <taxon>Serratia</taxon>
    </lineage>
</organism>
<evidence type="ECO:0000313" key="7">
    <source>
        <dbReference type="EMBL" id="MFC0225805.1"/>
    </source>
</evidence>
<evidence type="ECO:0000256" key="4">
    <source>
        <dbReference type="ARBA" id="ARBA00023136"/>
    </source>
</evidence>
<dbReference type="PANTHER" id="PTHR38776">
    <property type="entry name" value="MLTA-INTERACTING PROTEIN-RELATED"/>
    <property type="match status" value="1"/>
</dbReference>
<keyword evidence="5" id="KW-0998">Cell outer membrane</keyword>
<reference evidence="7 8" key="1">
    <citation type="submission" date="2024-09" db="EMBL/GenBank/DDBJ databases">
        <authorList>
            <person name="Sun Q."/>
            <person name="Mori K."/>
        </authorList>
    </citation>
    <scope>NUCLEOTIDE SEQUENCE [LARGE SCALE GENOMIC DNA]</scope>
    <source>
        <strain evidence="7 8">CCM 8626</strain>
    </source>
</reference>
<keyword evidence="3 6" id="KW-0732">Signal</keyword>
<sequence>MEKPVKIYQLKTLAFIAAAMVYGHSAQAGNLSLGAGAGIAAEPYRGYKTKVYPVPIINYENDNFYFRSLTAGYYLWNDQQNKLSITAYYLPQFFKPGDSDDDRMRLLDKRRSTLMAGLAYSHNAAWGSIRTVLSGDMLNNSNGMLGDVAYLYRFTPDNWTLVPGVGVTWTSKNQTEYYYGVSENESQRSGLDSYKPGNSLATYVELTANYKFNPNWNAFVTGRVIRLSNEVKDSPMVDKSYTGLMLTGVSYNF</sequence>
<evidence type="ECO:0000256" key="6">
    <source>
        <dbReference type="SAM" id="SignalP"/>
    </source>
</evidence>
<comment type="similarity">
    <text evidence="2">Belongs to the MipA/OmpV family.</text>
</comment>
<dbReference type="RefSeq" id="WP_380673440.1">
    <property type="nucleotide sequence ID" value="NZ_CP173186.1"/>
</dbReference>
<evidence type="ECO:0000256" key="3">
    <source>
        <dbReference type="ARBA" id="ARBA00022729"/>
    </source>
</evidence>
<evidence type="ECO:0000313" key="8">
    <source>
        <dbReference type="Proteomes" id="UP001589792"/>
    </source>
</evidence>
<comment type="caution">
    <text evidence="7">The sequence shown here is derived from an EMBL/GenBank/DDBJ whole genome shotgun (WGS) entry which is preliminary data.</text>
</comment>
<dbReference type="PANTHER" id="PTHR38776:SF1">
    <property type="entry name" value="MLTA-INTERACTING PROTEIN-RELATED"/>
    <property type="match status" value="1"/>
</dbReference>